<feature type="compositionally biased region" description="Basic and acidic residues" evidence="1">
    <location>
        <begin position="179"/>
        <end position="210"/>
    </location>
</feature>
<feature type="compositionally biased region" description="Polar residues" evidence="1">
    <location>
        <begin position="211"/>
        <end position="232"/>
    </location>
</feature>
<gene>
    <name evidence="2" type="ORF">CLF_108276</name>
</gene>
<reference key="2">
    <citation type="submission" date="2011-10" db="EMBL/GenBank/DDBJ databases">
        <title>The genome and transcriptome sequence of Clonorchis sinensis provide insights into the carcinogenic liver fluke.</title>
        <authorList>
            <person name="Wang X."/>
            <person name="Huang Y."/>
            <person name="Chen W."/>
            <person name="Liu H."/>
            <person name="Guo L."/>
            <person name="Chen Y."/>
            <person name="Luo F."/>
            <person name="Zhou W."/>
            <person name="Sun J."/>
            <person name="Mao Q."/>
            <person name="Liang P."/>
            <person name="Zhou C."/>
            <person name="Tian Y."/>
            <person name="Men J."/>
            <person name="Lv X."/>
            <person name="Huang L."/>
            <person name="Zhou J."/>
            <person name="Hu Y."/>
            <person name="Li R."/>
            <person name="Zhang F."/>
            <person name="Lei H."/>
            <person name="Li X."/>
            <person name="Hu X."/>
            <person name="Liang C."/>
            <person name="Xu J."/>
            <person name="Wu Z."/>
            <person name="Yu X."/>
        </authorList>
    </citation>
    <scope>NUCLEOTIDE SEQUENCE</scope>
    <source>
        <strain>Henan</strain>
    </source>
</reference>
<dbReference type="AlphaFoldDB" id="G7YHV0"/>
<evidence type="ECO:0000313" key="3">
    <source>
        <dbReference type="Proteomes" id="UP000008909"/>
    </source>
</evidence>
<keyword evidence="3" id="KW-1185">Reference proteome</keyword>
<dbReference type="EMBL" id="DF143309">
    <property type="protein sequence ID" value="GAA52533.1"/>
    <property type="molecule type" value="Genomic_DNA"/>
</dbReference>
<proteinExistence type="predicted"/>
<dbReference type="Proteomes" id="UP000008909">
    <property type="component" value="Unassembled WGS sequence"/>
</dbReference>
<name>G7YHV0_CLOSI</name>
<accession>G7YHV0</accession>
<evidence type="ECO:0000256" key="1">
    <source>
        <dbReference type="SAM" id="MobiDB-lite"/>
    </source>
</evidence>
<sequence>MVETPRVKDVPKIYANVDDSFDARPVRKVTPTTSDCDGVHRSLKHRIIKSLSNDRTLNPAVLNETSKLVRRQQQKSMIQRDKAADPDGLHPSLFEEGGAFLAALTISLYWDKFSNRDTLLKVQQTLAMSGYQVCPLKLMSHMSALYGTRMDGSSDLGAPSIPEQTKRDGRPRAPSSSRLFDERGTGRPHSRDHMNYADRSRPASRYDAHTTRSNSLYRPTSSHGSASSMNPY</sequence>
<organism evidence="2 3">
    <name type="scientific">Clonorchis sinensis</name>
    <name type="common">Chinese liver fluke</name>
    <dbReference type="NCBI Taxonomy" id="79923"/>
    <lineage>
        <taxon>Eukaryota</taxon>
        <taxon>Metazoa</taxon>
        <taxon>Spiralia</taxon>
        <taxon>Lophotrochozoa</taxon>
        <taxon>Platyhelminthes</taxon>
        <taxon>Trematoda</taxon>
        <taxon>Digenea</taxon>
        <taxon>Opisthorchiida</taxon>
        <taxon>Opisthorchiata</taxon>
        <taxon>Opisthorchiidae</taxon>
        <taxon>Clonorchis</taxon>
    </lineage>
</organism>
<feature type="region of interest" description="Disordered" evidence="1">
    <location>
        <begin position="153"/>
        <end position="232"/>
    </location>
</feature>
<reference evidence="2" key="1">
    <citation type="journal article" date="2011" name="Genome Biol.">
        <title>The draft genome of the carcinogenic human liver fluke Clonorchis sinensis.</title>
        <authorList>
            <person name="Wang X."/>
            <person name="Chen W."/>
            <person name="Huang Y."/>
            <person name="Sun J."/>
            <person name="Men J."/>
            <person name="Liu H."/>
            <person name="Luo F."/>
            <person name="Guo L."/>
            <person name="Lv X."/>
            <person name="Deng C."/>
            <person name="Zhou C."/>
            <person name="Fan Y."/>
            <person name="Li X."/>
            <person name="Huang L."/>
            <person name="Hu Y."/>
            <person name="Liang C."/>
            <person name="Hu X."/>
            <person name="Xu J."/>
            <person name="Yu X."/>
        </authorList>
    </citation>
    <scope>NUCLEOTIDE SEQUENCE [LARGE SCALE GENOMIC DNA]</scope>
    <source>
        <strain evidence="2">Henan</strain>
    </source>
</reference>
<evidence type="ECO:0000313" key="2">
    <source>
        <dbReference type="EMBL" id="GAA52533.1"/>
    </source>
</evidence>
<protein>
    <submittedName>
        <fullName evidence="2">Uncharacterized protein</fullName>
    </submittedName>
</protein>